<gene>
    <name evidence="1" type="ORF">B0H16DRAFT_1742756</name>
</gene>
<dbReference type="AlphaFoldDB" id="A0AAD7H7X2"/>
<keyword evidence="2" id="KW-1185">Reference proteome</keyword>
<reference evidence="1" key="1">
    <citation type="submission" date="2023-03" db="EMBL/GenBank/DDBJ databases">
        <title>Massive genome expansion in bonnet fungi (Mycena s.s.) driven by repeated elements and novel gene families across ecological guilds.</title>
        <authorList>
            <consortium name="Lawrence Berkeley National Laboratory"/>
            <person name="Harder C.B."/>
            <person name="Miyauchi S."/>
            <person name="Viragh M."/>
            <person name="Kuo A."/>
            <person name="Thoen E."/>
            <person name="Andreopoulos B."/>
            <person name="Lu D."/>
            <person name="Skrede I."/>
            <person name="Drula E."/>
            <person name="Henrissat B."/>
            <person name="Morin E."/>
            <person name="Kohler A."/>
            <person name="Barry K."/>
            <person name="LaButti K."/>
            <person name="Morin E."/>
            <person name="Salamov A."/>
            <person name="Lipzen A."/>
            <person name="Mereny Z."/>
            <person name="Hegedus B."/>
            <person name="Baldrian P."/>
            <person name="Stursova M."/>
            <person name="Weitz H."/>
            <person name="Taylor A."/>
            <person name="Grigoriev I.V."/>
            <person name="Nagy L.G."/>
            <person name="Martin F."/>
            <person name="Kauserud H."/>
        </authorList>
    </citation>
    <scope>NUCLEOTIDE SEQUENCE</scope>
    <source>
        <strain evidence="1">CBHHK182m</strain>
    </source>
</reference>
<accession>A0AAD7H7X2</accession>
<evidence type="ECO:0008006" key="3">
    <source>
        <dbReference type="Google" id="ProtNLM"/>
    </source>
</evidence>
<dbReference type="Proteomes" id="UP001215598">
    <property type="component" value="Unassembled WGS sequence"/>
</dbReference>
<dbReference type="EMBL" id="JARKIB010000328">
    <property type="protein sequence ID" value="KAJ7714284.1"/>
    <property type="molecule type" value="Genomic_DNA"/>
</dbReference>
<name>A0AAD7H7X2_9AGAR</name>
<evidence type="ECO:0000313" key="1">
    <source>
        <dbReference type="EMBL" id="KAJ7714284.1"/>
    </source>
</evidence>
<comment type="caution">
    <text evidence="1">The sequence shown here is derived from an EMBL/GenBank/DDBJ whole genome shotgun (WGS) entry which is preliminary data.</text>
</comment>
<proteinExistence type="predicted"/>
<protein>
    <recommendedName>
        <fullName evidence="3">F-box domain-containing protein</fullName>
    </recommendedName>
</protein>
<sequence length="457" mass="51344">MAHNLLIVTDYPAPLQPMPDLESPCDFPTSINLSLPPELLDEVLEIAIGSFEEDLFGHANRRTICMEVDFTWASRIKNNPAMWSDIYINNTTHASMAEFSTCLVNSKGRKLQICLEVEDDFRLLRSSDSRPRLIADFLAELRPLFSMAMRQCSCLKLSCMGSGVLDLVLSLVSTLSGGVATEMRHLQIESYPPQNGVELRCKFESAFFGHQPLSVYRTAWSFIPCPLASITVLEIKHLYIDIGVTWMQLKGTLESATALQVLHLISVACVVDDLRAEDHPCTLRHLTKLDMVINHPSSDRIARALRLPRLRTLRLKAPHGWWNQNGVGSMPFLSTVVTVVVDAVEDLDDVVHKLPRLQRLQIRRAARSKLLQRLDWDKAAEQADCSSALTDIVSEERLSKEEIASFLHRASGRIPNKVTLTVPWERWNEVAFVPHCFTEVDGVVVHRATSVVDLFGA</sequence>
<organism evidence="1 2">
    <name type="scientific">Mycena metata</name>
    <dbReference type="NCBI Taxonomy" id="1033252"/>
    <lineage>
        <taxon>Eukaryota</taxon>
        <taxon>Fungi</taxon>
        <taxon>Dikarya</taxon>
        <taxon>Basidiomycota</taxon>
        <taxon>Agaricomycotina</taxon>
        <taxon>Agaricomycetes</taxon>
        <taxon>Agaricomycetidae</taxon>
        <taxon>Agaricales</taxon>
        <taxon>Marasmiineae</taxon>
        <taxon>Mycenaceae</taxon>
        <taxon>Mycena</taxon>
    </lineage>
</organism>
<evidence type="ECO:0000313" key="2">
    <source>
        <dbReference type="Proteomes" id="UP001215598"/>
    </source>
</evidence>